<organism evidence="1 2">
    <name type="scientific">Racocetra persica</name>
    <dbReference type="NCBI Taxonomy" id="160502"/>
    <lineage>
        <taxon>Eukaryota</taxon>
        <taxon>Fungi</taxon>
        <taxon>Fungi incertae sedis</taxon>
        <taxon>Mucoromycota</taxon>
        <taxon>Glomeromycotina</taxon>
        <taxon>Glomeromycetes</taxon>
        <taxon>Diversisporales</taxon>
        <taxon>Gigasporaceae</taxon>
        <taxon>Racocetra</taxon>
    </lineage>
</organism>
<accession>A0ACA9M3A0</accession>
<proteinExistence type="predicted"/>
<comment type="caution">
    <text evidence="1">The sequence shown here is derived from an EMBL/GenBank/DDBJ whole genome shotgun (WGS) entry which is preliminary data.</text>
</comment>
<name>A0ACA9M3A0_9GLOM</name>
<keyword evidence="2" id="KW-1185">Reference proteome</keyword>
<sequence>MDDINNDNMNNDDMNNNVTSLADISNDSIFVSEADSIQTETTQSSYSERRPQEDIWTEFDAIFYRRGKHKEARFKVLQDIQNEDVSIQSGTSTSKKKRKSGYSMLTIDAYYDTKEAIDKTKERTTLATTILDVEAANIILKIEKELLKSKNLILCIDSWCSPLKRSIYAFMIMTDEKKQYIYSLRDFSMSSHTANFNAEKIIEVIENVGSEKFVAVVSDAESAMTAAKHLIATKYLYILPVRFIKFFRNSYISGAALNQEIISTFTIGRNLKMKQDPQVFNRANTVKELISNRQFWIDVEQLQDILCPNHILKKALQIWKKLGGGRTSADLLKTQMNLYKNHKPLFEDKFIASANTITNWWMSIEMTRYEDHIKCLALKLHSISLHNAV</sequence>
<gene>
    <name evidence="1" type="ORF">RPERSI_LOCUS4503</name>
</gene>
<reference evidence="1" key="1">
    <citation type="submission" date="2021-06" db="EMBL/GenBank/DDBJ databases">
        <authorList>
            <person name="Kallberg Y."/>
            <person name="Tangrot J."/>
            <person name="Rosling A."/>
        </authorList>
    </citation>
    <scope>NUCLEOTIDE SEQUENCE</scope>
    <source>
        <strain evidence="1">MA461A</strain>
    </source>
</reference>
<feature type="non-terminal residue" evidence="1">
    <location>
        <position position="389"/>
    </location>
</feature>
<dbReference type="Proteomes" id="UP000789920">
    <property type="component" value="Unassembled WGS sequence"/>
</dbReference>
<evidence type="ECO:0000313" key="2">
    <source>
        <dbReference type="Proteomes" id="UP000789920"/>
    </source>
</evidence>
<evidence type="ECO:0000313" key="1">
    <source>
        <dbReference type="EMBL" id="CAG8564471.1"/>
    </source>
</evidence>
<dbReference type="EMBL" id="CAJVQC010006215">
    <property type="protein sequence ID" value="CAG8564471.1"/>
    <property type="molecule type" value="Genomic_DNA"/>
</dbReference>
<protein>
    <submittedName>
        <fullName evidence="1">32807_t:CDS:1</fullName>
    </submittedName>
</protein>